<dbReference type="PRINTS" id="PR00705">
    <property type="entry name" value="PAPAIN"/>
</dbReference>
<dbReference type="SMART" id="SM00043">
    <property type="entry name" value="CY"/>
    <property type="match status" value="1"/>
</dbReference>
<accession>A0AAU9X842</accession>
<dbReference type="Pfam" id="PF00112">
    <property type="entry name" value="Peptidase_C1"/>
    <property type="match status" value="1"/>
</dbReference>
<dbReference type="InterPro" id="IPR000668">
    <property type="entry name" value="Peptidase_C1A_C"/>
</dbReference>
<keyword evidence="14" id="KW-1185">Reference proteome</keyword>
<evidence type="ECO:0000259" key="10">
    <source>
        <dbReference type="SMART" id="SM00043"/>
    </source>
</evidence>
<dbReference type="SMART" id="SM00848">
    <property type="entry name" value="Inhibitor_I29"/>
    <property type="match status" value="1"/>
</dbReference>
<evidence type="ECO:0000256" key="1">
    <source>
        <dbReference type="ARBA" id="ARBA00008455"/>
    </source>
</evidence>
<evidence type="ECO:0008006" key="15">
    <source>
        <dbReference type="Google" id="ProtNLM"/>
    </source>
</evidence>
<reference evidence="13 14" key="1">
    <citation type="submission" date="2022-05" db="EMBL/GenBank/DDBJ databases">
        <authorList>
            <consortium name="Genoscope - CEA"/>
            <person name="William W."/>
        </authorList>
    </citation>
    <scope>NUCLEOTIDE SEQUENCE [LARGE SCALE GENOMIC DNA]</scope>
</reference>
<feature type="region of interest" description="Disordered" evidence="9">
    <location>
        <begin position="680"/>
        <end position="705"/>
    </location>
</feature>
<evidence type="ECO:0000256" key="4">
    <source>
        <dbReference type="ARBA" id="ARBA00022801"/>
    </source>
</evidence>
<evidence type="ECO:0000256" key="2">
    <source>
        <dbReference type="ARBA" id="ARBA00022670"/>
    </source>
</evidence>
<evidence type="ECO:0000256" key="6">
    <source>
        <dbReference type="ARBA" id="ARBA00023145"/>
    </source>
</evidence>
<keyword evidence="5" id="KW-0788">Thiol protease</keyword>
<evidence type="ECO:0000259" key="11">
    <source>
        <dbReference type="SMART" id="SM00645"/>
    </source>
</evidence>
<dbReference type="Gene3D" id="3.10.450.10">
    <property type="match status" value="1"/>
</dbReference>
<dbReference type="GO" id="GO:0006508">
    <property type="term" value="P:proteolysis"/>
    <property type="evidence" value="ECO:0007669"/>
    <property type="project" value="UniProtKB-KW"/>
</dbReference>
<dbReference type="InterPro" id="IPR025660">
    <property type="entry name" value="Pept_his_AS"/>
</dbReference>
<dbReference type="GO" id="GO:0008234">
    <property type="term" value="F:cysteine-type peptidase activity"/>
    <property type="evidence" value="ECO:0007669"/>
    <property type="project" value="UniProtKB-KW"/>
</dbReference>
<dbReference type="SUPFAM" id="SSF54001">
    <property type="entry name" value="Cysteine proteinases"/>
    <property type="match status" value="1"/>
</dbReference>
<dbReference type="EMBL" id="CALNXJ010000033">
    <property type="protein sequence ID" value="CAH3139787.1"/>
    <property type="molecule type" value="Genomic_DNA"/>
</dbReference>
<name>A0AAU9X842_9CNID</name>
<dbReference type="InterPro" id="IPR025661">
    <property type="entry name" value="Pept_asp_AS"/>
</dbReference>
<organism evidence="13 14">
    <name type="scientific">Pocillopora meandrina</name>
    <dbReference type="NCBI Taxonomy" id="46732"/>
    <lineage>
        <taxon>Eukaryota</taxon>
        <taxon>Metazoa</taxon>
        <taxon>Cnidaria</taxon>
        <taxon>Anthozoa</taxon>
        <taxon>Hexacorallia</taxon>
        <taxon>Scleractinia</taxon>
        <taxon>Astrocoeniina</taxon>
        <taxon>Pocilloporidae</taxon>
        <taxon>Pocillopora</taxon>
    </lineage>
</organism>
<evidence type="ECO:0000313" key="14">
    <source>
        <dbReference type="Proteomes" id="UP001159428"/>
    </source>
</evidence>
<gene>
    <name evidence="13" type="ORF">PMEA_00018977</name>
</gene>
<dbReference type="FunFam" id="3.90.70.10:FF:000130">
    <property type="entry name" value="Cysteine proteinase 1"/>
    <property type="match status" value="1"/>
</dbReference>
<sequence>MVFKITLLADEFKKSKKGGLSTLNRQLAIQLAKVRTVKVRVLMPKATEEDRRDAKKHNVNIIETLKCVGLEEAYWLGYPPDNFDTDIVIGHDIKLGWPGHVIRRLCGAKWMHVVHTNAEEVGIHRNREGEISRGEDKPEIQMNLCEIADLVVTVGPKLKSSVSVSACSSDKVFNFTPGLFEEFVNERKELNKGNRFDILLFGRGDPEDLEVKGFQTAVDAFRTLKREDKTYNMMIVGAPEGSQDDLMAKLTSSSADSARPLIRRYVEDRKELMKIFIGVDLVLMPSKTDGFGLAGLEALSAGVAILVSSNCGLAEVLEKIANGSQCIVEADDDWVKAIKKVRRKSERTRNEEARMLRDKYNEMFSWSSQCDELVKIMKKMCQGEHIYTEQCKTTFLPLTSNWLNISTTPKDASKKRKSTDQSKPGNESGGATPKTASKKRKSRDKSKSGNEAGGESFDLLFYGCINITFPNNLGANGIATSPNKDESQENNESMVKEVHGECVFFNKYQEINILRTTYFKEKRGKSSDTFQQLDEEKDMALTLIFLGLILVPYCLSLKPLAGGIQDRKPDDPDVLDALDFAMNEFNAMQNNLYRLMSTKVKDATVQVVSGQKFCIVSEVGISRSCRNDETHKSASLDLCPVDTLEMQCRFVVNSVPWEKRKDLISHECVGLEEKIMSCERSQPSKVASKPDESNSVVDFEKQSKPKPAIGDSDVLETFHKFVIKHKKPYLTDKDEYKKRFAVYQDNLVRARKMQDMEQGSAKYGETVFSDLTEEEFKKSYKMPGWGKPQYEMKQADIPKGDIPKAFDWRDKGAVTAVKNQGVCGSCWAFSTTGNIEGQWKIKKGDLVSLSEQELVDCDTVDHGCNGGLPSNAYKQIMKLGGLETEKMYPYEGSDDKCKFAKSEAVVYINGSVAISKDENEMAAWLVKNGPISIGINANMMQFYLGGVAHPWKIFCNPESLDHGVLIVGYGVKNSWLWGDEPYWIIKNSWGESWGEQGYYLIYRGDGSCGLNTMCTSAVVD</sequence>
<feature type="domain" description="Cystatin" evidence="10">
    <location>
        <begin position="559"/>
        <end position="669"/>
    </location>
</feature>
<evidence type="ECO:0000256" key="3">
    <source>
        <dbReference type="ARBA" id="ARBA00022729"/>
    </source>
</evidence>
<keyword evidence="8" id="KW-0325">Glycoprotein</keyword>
<dbReference type="SUPFAM" id="SSF53756">
    <property type="entry name" value="UDP-Glycosyltransferase/glycogen phosphorylase"/>
    <property type="match status" value="1"/>
</dbReference>
<dbReference type="SMART" id="SM00645">
    <property type="entry name" value="Pept_C1"/>
    <property type="match status" value="1"/>
</dbReference>
<dbReference type="InterPro" id="IPR046350">
    <property type="entry name" value="Cystatin_sf"/>
</dbReference>
<evidence type="ECO:0000313" key="13">
    <source>
        <dbReference type="EMBL" id="CAH3139787.1"/>
    </source>
</evidence>
<keyword evidence="4" id="KW-0378">Hydrolase</keyword>
<dbReference type="GO" id="GO:0004869">
    <property type="term" value="F:cysteine-type endopeptidase inhibitor activity"/>
    <property type="evidence" value="ECO:0007669"/>
    <property type="project" value="InterPro"/>
</dbReference>
<dbReference type="Pfam" id="PF20706">
    <property type="entry name" value="GT4-conflict"/>
    <property type="match status" value="1"/>
</dbReference>
<dbReference type="InterPro" id="IPR013128">
    <property type="entry name" value="Peptidase_C1A"/>
</dbReference>
<dbReference type="InterPro" id="IPR000010">
    <property type="entry name" value="Cystatin_dom"/>
</dbReference>
<dbReference type="CDD" id="cd02248">
    <property type="entry name" value="Peptidase_C1A"/>
    <property type="match status" value="1"/>
</dbReference>
<dbReference type="PROSITE" id="PS00139">
    <property type="entry name" value="THIOL_PROTEASE_CYS"/>
    <property type="match status" value="1"/>
</dbReference>
<dbReference type="SUPFAM" id="SSF54403">
    <property type="entry name" value="Cystatin/monellin"/>
    <property type="match status" value="1"/>
</dbReference>
<evidence type="ECO:0000256" key="5">
    <source>
        <dbReference type="ARBA" id="ARBA00022807"/>
    </source>
</evidence>
<feature type="domain" description="Peptidase C1A papain C-terminal" evidence="11">
    <location>
        <begin position="802"/>
        <end position="1018"/>
    </location>
</feature>
<keyword evidence="3" id="KW-0732">Signal</keyword>
<evidence type="ECO:0000256" key="9">
    <source>
        <dbReference type="SAM" id="MobiDB-lite"/>
    </source>
</evidence>
<keyword evidence="2" id="KW-0645">Protease</keyword>
<dbReference type="InterPro" id="IPR039417">
    <property type="entry name" value="Peptidase_C1A_papain-like"/>
</dbReference>
<proteinExistence type="inferred from homology"/>
<dbReference type="Gene3D" id="3.90.70.10">
    <property type="entry name" value="Cysteine proteinases"/>
    <property type="match status" value="1"/>
</dbReference>
<dbReference type="AlphaFoldDB" id="A0AAU9X842"/>
<feature type="compositionally biased region" description="Basic and acidic residues" evidence="9">
    <location>
        <begin position="688"/>
        <end position="703"/>
    </location>
</feature>
<evidence type="ECO:0000256" key="7">
    <source>
        <dbReference type="ARBA" id="ARBA00023157"/>
    </source>
</evidence>
<dbReference type="PROSITE" id="PS00640">
    <property type="entry name" value="THIOL_PROTEASE_ASN"/>
    <property type="match status" value="1"/>
</dbReference>
<keyword evidence="6" id="KW-0865">Zymogen</keyword>
<evidence type="ECO:0000256" key="8">
    <source>
        <dbReference type="ARBA" id="ARBA00023180"/>
    </source>
</evidence>
<comment type="caution">
    <text evidence="13">The sequence shown here is derived from an EMBL/GenBank/DDBJ whole genome shotgun (WGS) entry which is preliminary data.</text>
</comment>
<keyword evidence="7" id="KW-1015">Disulfide bond</keyword>
<comment type="similarity">
    <text evidence="1">Belongs to the peptidase C1 family.</text>
</comment>
<dbReference type="InterPro" id="IPR000169">
    <property type="entry name" value="Pept_cys_AS"/>
</dbReference>
<dbReference type="InterPro" id="IPR038765">
    <property type="entry name" value="Papain-like_cys_pep_sf"/>
</dbReference>
<dbReference type="Gene3D" id="3.40.50.2000">
    <property type="entry name" value="Glycogen Phosphorylase B"/>
    <property type="match status" value="2"/>
</dbReference>
<feature type="domain" description="Cathepsin propeptide inhibitor" evidence="12">
    <location>
        <begin position="718"/>
        <end position="776"/>
    </location>
</feature>
<dbReference type="PANTHER" id="PTHR12411">
    <property type="entry name" value="CYSTEINE PROTEASE FAMILY C1-RELATED"/>
    <property type="match status" value="1"/>
</dbReference>
<evidence type="ECO:0000259" key="12">
    <source>
        <dbReference type="SMART" id="SM00848"/>
    </source>
</evidence>
<dbReference type="Pfam" id="PF00031">
    <property type="entry name" value="Cystatin"/>
    <property type="match status" value="1"/>
</dbReference>
<dbReference type="CDD" id="cd00042">
    <property type="entry name" value="CY"/>
    <property type="match status" value="1"/>
</dbReference>
<dbReference type="InterPro" id="IPR013201">
    <property type="entry name" value="Prot_inhib_I29"/>
</dbReference>
<protein>
    <recommendedName>
        <fullName evidence="15">Cathepsin L</fullName>
    </recommendedName>
</protein>
<dbReference type="Proteomes" id="UP001159428">
    <property type="component" value="Unassembled WGS sequence"/>
</dbReference>
<dbReference type="CDD" id="cd03801">
    <property type="entry name" value="GT4_PimA-like"/>
    <property type="match status" value="1"/>
</dbReference>
<dbReference type="PROSITE" id="PS00639">
    <property type="entry name" value="THIOL_PROTEASE_HIS"/>
    <property type="match status" value="1"/>
</dbReference>
<feature type="region of interest" description="Disordered" evidence="9">
    <location>
        <begin position="406"/>
        <end position="451"/>
    </location>
</feature>
<dbReference type="Pfam" id="PF08246">
    <property type="entry name" value="Inhibitor_I29"/>
    <property type="match status" value="1"/>
</dbReference>